<organism evidence="4">
    <name type="scientific">uncultured Caudovirales phage</name>
    <dbReference type="NCBI Taxonomy" id="2100421"/>
    <lineage>
        <taxon>Viruses</taxon>
        <taxon>Duplodnaviria</taxon>
        <taxon>Heunggongvirae</taxon>
        <taxon>Uroviricota</taxon>
        <taxon>Caudoviricetes</taxon>
        <taxon>Peduoviridae</taxon>
        <taxon>Maltschvirus</taxon>
        <taxon>Maltschvirus maltsch</taxon>
    </lineage>
</organism>
<gene>
    <name evidence="4" type="ORF">UFOVP1502_14</name>
</gene>
<keyword evidence="3" id="KW-0231">Viral genome packaging</keyword>
<keyword evidence="2" id="KW-1171">Viral genome ejection through host cell envelope</keyword>
<evidence type="ECO:0000313" key="4">
    <source>
        <dbReference type="EMBL" id="CAB4217175.1"/>
    </source>
</evidence>
<keyword evidence="2" id="KW-1160">Virus entry into host cell</keyword>
<proteinExistence type="predicted"/>
<name>A0A6J5SPK1_9CAUD</name>
<keyword evidence="1" id="KW-1188">Viral release from host cell</keyword>
<keyword evidence="1" id="KW-0118">Viral capsid assembly</keyword>
<dbReference type="InterPro" id="IPR006944">
    <property type="entry name" value="Phage/GTA_portal"/>
</dbReference>
<dbReference type="Gene3D" id="3.40.140.120">
    <property type="match status" value="1"/>
</dbReference>
<accession>A0A6J5SPK1</accession>
<dbReference type="Gene3D" id="3.30.1120.70">
    <property type="match status" value="1"/>
</dbReference>
<evidence type="ECO:0000256" key="3">
    <source>
        <dbReference type="ARBA" id="ARBA00023219"/>
    </source>
</evidence>
<dbReference type="Gene3D" id="1.20.1270.210">
    <property type="match status" value="1"/>
</dbReference>
<keyword evidence="2" id="KW-1162">Viral penetration into host cytoplasm</keyword>
<evidence type="ECO:0000256" key="2">
    <source>
        <dbReference type="ARBA" id="ARBA00023009"/>
    </source>
</evidence>
<evidence type="ECO:0000256" key="1">
    <source>
        <dbReference type="ARBA" id="ARBA00022950"/>
    </source>
</evidence>
<reference evidence="4" key="1">
    <citation type="submission" date="2020-05" db="EMBL/GenBank/DDBJ databases">
        <authorList>
            <person name="Chiriac C."/>
            <person name="Salcher M."/>
            <person name="Ghai R."/>
            <person name="Kavagutti S V."/>
        </authorList>
    </citation>
    <scope>NUCLEOTIDE SEQUENCE</scope>
</reference>
<protein>
    <submittedName>
        <fullName evidence="4">Bacteriophage/Gene transfer agent portal protein</fullName>
    </submittedName>
</protein>
<sequence length="378" mass="41688">MGILSALRLVKDEPDTLKNQYAPAIMASPYGSTYWGNNAIGPMDVAIDLVQSLQVPTVAKIRNSICGVIGGIPMELYKKSTGEQLQTPIWLDQPDIRQPRSVTISYLVESLLFFGVGYLEVTSVNKEDGRPNRFAWVQNSRVTAKLNQYSTEVDFYMVNNEKRPMSGQGSLVTFQSLQPPVLTTGARTIRAALDLEYAASVAASTPLPTSVLKNSGADLPESVVSGLLANWKQARQNRSTAYLTSTLELQTFGFSPKDMMYQEAKQGLSTEICRLMNYPAYMASSDANASMTYQNILDARKEYFAYTLAPYVCAIEDRLSMDDLTGRGTYVRFAVDETFLRVDAMTRLNTIEKMLGLGLITVDQAMAMEDLSPNGDAS</sequence>
<dbReference type="Pfam" id="PF04860">
    <property type="entry name" value="Phage_portal"/>
    <property type="match status" value="1"/>
</dbReference>
<dbReference type="EMBL" id="LR797441">
    <property type="protein sequence ID" value="CAB4217175.1"/>
    <property type="molecule type" value="Genomic_DNA"/>
</dbReference>